<gene>
    <name evidence="3" type="ORF">CDAUBV1_LOCUS15458</name>
</gene>
<evidence type="ECO:0000313" key="3">
    <source>
        <dbReference type="EMBL" id="CAL5140294.1"/>
    </source>
</evidence>
<name>A0AAV2TSC8_CALDB</name>
<reference evidence="3" key="1">
    <citation type="submission" date="2024-06" db="EMBL/GenBank/DDBJ databases">
        <authorList>
            <person name="Liu X."/>
            <person name="Lenzi L."/>
            <person name="Haldenby T S."/>
            <person name="Uol C."/>
        </authorList>
    </citation>
    <scope>NUCLEOTIDE SEQUENCE</scope>
</reference>
<evidence type="ECO:0000256" key="1">
    <source>
        <dbReference type="SAM" id="Coils"/>
    </source>
</evidence>
<feature type="region of interest" description="Disordered" evidence="2">
    <location>
        <begin position="1"/>
        <end position="28"/>
    </location>
</feature>
<feature type="coiled-coil region" evidence="1">
    <location>
        <begin position="119"/>
        <end position="146"/>
    </location>
</feature>
<feature type="coiled-coil region" evidence="1">
    <location>
        <begin position="448"/>
        <end position="504"/>
    </location>
</feature>
<dbReference type="AlphaFoldDB" id="A0AAV2TSC8"/>
<feature type="coiled-coil region" evidence="1">
    <location>
        <begin position="280"/>
        <end position="325"/>
    </location>
</feature>
<comment type="caution">
    <text evidence="3">The sequence shown here is derived from an EMBL/GenBank/DDBJ whole genome shotgun (WGS) entry which is preliminary data.</text>
</comment>
<keyword evidence="1" id="KW-0175">Coiled coil</keyword>
<accession>A0AAV2TSC8</accession>
<dbReference type="EMBL" id="CAXLJL010000711">
    <property type="protein sequence ID" value="CAL5140294.1"/>
    <property type="molecule type" value="Genomic_DNA"/>
</dbReference>
<sequence length="508" mass="58618">MSHLPRIRSRPESRSIRSSSQFEQHATVRSEPTLLERIRLIETRMAELERKHHLSDLPDDSKNGSNTNLVGPIVRLKQVIYSLTGRFEDQMSHIEFRLARLEGEFAALNSIDGGDSRKSRKLNAEISELTNKISEVAADLSDLKLSIDERFEHMADEFDHSTGRLQKEIHSRTTCGPTFTSPSPRNYANIRDNDLREIIKSFDQSIQNLQTETNNRIMALSLSVDRLNMTNQQQRRGMDGGRADRRNGAQSESQPMLNSDTEYDKTDSYPRISQKLDSVRHKVEAELSAMKRKQQETSQRFSQAINEVEETMETLRKRVSTEKMEMDHILSAEIRTRKSKDDAVQKFVKKLDEKINTLADMLQVPQRLAPVPPLMDDRLAQTLFRNPEESTSAIKDLYQRFQVLADQSKTQSEALNRQLQERWEKLQRCNEDIRKAVDYKASDMDEHMSMLHNEVIDLEVRISSLQEEKSANEKDTSSDVCNLAKALFATKLVLQMRIERLEEQVANK</sequence>
<evidence type="ECO:0000313" key="4">
    <source>
        <dbReference type="Proteomes" id="UP001497525"/>
    </source>
</evidence>
<feature type="region of interest" description="Disordered" evidence="2">
    <location>
        <begin position="231"/>
        <end position="268"/>
    </location>
</feature>
<organism evidence="3 4">
    <name type="scientific">Calicophoron daubneyi</name>
    <name type="common">Rumen fluke</name>
    <name type="synonym">Paramphistomum daubneyi</name>
    <dbReference type="NCBI Taxonomy" id="300641"/>
    <lineage>
        <taxon>Eukaryota</taxon>
        <taxon>Metazoa</taxon>
        <taxon>Spiralia</taxon>
        <taxon>Lophotrochozoa</taxon>
        <taxon>Platyhelminthes</taxon>
        <taxon>Trematoda</taxon>
        <taxon>Digenea</taxon>
        <taxon>Plagiorchiida</taxon>
        <taxon>Pronocephalata</taxon>
        <taxon>Paramphistomoidea</taxon>
        <taxon>Paramphistomidae</taxon>
        <taxon>Calicophoron</taxon>
    </lineage>
</organism>
<proteinExistence type="predicted"/>
<feature type="compositionally biased region" description="Basic and acidic residues" evidence="2">
    <location>
        <begin position="236"/>
        <end position="247"/>
    </location>
</feature>
<protein>
    <submittedName>
        <fullName evidence="3">Uncharacterized protein</fullName>
    </submittedName>
</protein>
<feature type="compositionally biased region" description="Polar residues" evidence="2">
    <location>
        <begin position="251"/>
        <end position="260"/>
    </location>
</feature>
<evidence type="ECO:0000256" key="2">
    <source>
        <dbReference type="SAM" id="MobiDB-lite"/>
    </source>
</evidence>
<dbReference type="Proteomes" id="UP001497525">
    <property type="component" value="Unassembled WGS sequence"/>
</dbReference>